<keyword evidence="3 8" id="KW-0436">Ligase</keyword>
<feature type="domain" description="PurM-like C-terminal" evidence="7">
    <location>
        <begin position="163"/>
        <end position="320"/>
    </location>
</feature>
<keyword evidence="4" id="KW-0547">Nucleotide-binding</keyword>
<dbReference type="InParanoid" id="I0A0P8"/>
<dbReference type="PANTHER" id="PTHR10520">
    <property type="entry name" value="TRIFUNCTIONAL PURINE BIOSYNTHETIC PROTEIN ADENOSINE-3-RELATED"/>
    <property type="match status" value="1"/>
</dbReference>
<dbReference type="AlphaFoldDB" id="I0A0P8"/>
<dbReference type="UniPathway" id="UPA00074">
    <property type="reaction ID" value="UER00129"/>
</dbReference>
<dbReference type="FunCoup" id="I0A0P8">
    <property type="interactions" value="103"/>
</dbReference>
<dbReference type="PANTHER" id="PTHR10520:SF12">
    <property type="entry name" value="TRIFUNCTIONAL PURINE BIOSYNTHETIC PROTEIN ADENOSINE-3"/>
    <property type="match status" value="1"/>
</dbReference>
<dbReference type="Proteomes" id="UP000007391">
    <property type="component" value="Chromosome"/>
</dbReference>
<protein>
    <recommendedName>
        <fullName evidence="2">phosphoribosylformylglycinamidine cyclo-ligase</fullName>
        <ecNumber evidence="2">6.3.3.1</ecNumber>
    </recommendedName>
</protein>
<evidence type="ECO:0000256" key="4">
    <source>
        <dbReference type="ARBA" id="ARBA00022741"/>
    </source>
</evidence>
<organism evidence="8 9">
    <name type="scientific">Fervidicoccus fontis (strain DSM 19380 / JCM 18336 / VKM B-2539 / Kam940)</name>
    <dbReference type="NCBI Taxonomy" id="1163730"/>
    <lineage>
        <taxon>Archaea</taxon>
        <taxon>Thermoproteota</taxon>
        <taxon>Thermoprotei</taxon>
        <taxon>Fervidicoccales</taxon>
        <taxon>Fervidicoccaceae</taxon>
        <taxon>Fervidicoccus</taxon>
    </lineage>
</organism>
<dbReference type="Gene3D" id="3.30.1330.10">
    <property type="entry name" value="PurM-like, N-terminal domain"/>
    <property type="match status" value="1"/>
</dbReference>
<dbReference type="HOGENOM" id="CLU_047116_0_0_2"/>
<evidence type="ECO:0000256" key="3">
    <source>
        <dbReference type="ARBA" id="ARBA00022598"/>
    </source>
</evidence>
<evidence type="ECO:0000313" key="8">
    <source>
        <dbReference type="EMBL" id="AFH42555.1"/>
    </source>
</evidence>
<dbReference type="InterPro" id="IPR010918">
    <property type="entry name" value="PurM-like_C_dom"/>
</dbReference>
<evidence type="ECO:0000259" key="7">
    <source>
        <dbReference type="Pfam" id="PF02769"/>
    </source>
</evidence>
<dbReference type="EC" id="6.3.3.1" evidence="2"/>
<dbReference type="SUPFAM" id="SSF56042">
    <property type="entry name" value="PurM C-terminal domain-like"/>
    <property type="match status" value="1"/>
</dbReference>
<dbReference type="SUPFAM" id="SSF55326">
    <property type="entry name" value="PurM N-terminal domain-like"/>
    <property type="match status" value="1"/>
</dbReference>
<accession>I0A0P8</accession>
<dbReference type="Pfam" id="PF00586">
    <property type="entry name" value="AIRS"/>
    <property type="match status" value="1"/>
</dbReference>
<dbReference type="NCBIfam" id="TIGR00878">
    <property type="entry name" value="purM"/>
    <property type="match status" value="1"/>
</dbReference>
<dbReference type="GO" id="GO:0004637">
    <property type="term" value="F:phosphoribosylamine-glycine ligase activity"/>
    <property type="evidence" value="ECO:0007669"/>
    <property type="project" value="TreeGrafter"/>
</dbReference>
<evidence type="ECO:0000313" key="9">
    <source>
        <dbReference type="Proteomes" id="UP000007391"/>
    </source>
</evidence>
<reference evidence="9" key="1">
    <citation type="submission" date="2012-03" db="EMBL/GenBank/DDBJ databases">
        <title>Fervidicoccus fontis complete genome analysis confirms its distinct phylogenetic position and predicts its environmental function.</title>
        <authorList>
            <person name="Lebedinsky A.V."/>
            <person name="Mardanov A.V."/>
            <person name="Gumerov V.M."/>
            <person name="Beletsky A.V."/>
            <person name="Kublanov I.V."/>
            <person name="Perevalova A.A."/>
            <person name="Bonch-Osmolovskaya E.A."/>
            <person name="Ravin N.V."/>
            <person name="Skryabin K.G."/>
        </authorList>
    </citation>
    <scope>NUCLEOTIDE SEQUENCE [LARGE SCALE GENOMIC DNA]</scope>
    <source>
        <strain evidence="9">DSM 19380 / VKM B-2539 / Kam940</strain>
    </source>
</reference>
<dbReference type="STRING" id="1163730.FFONT_0565"/>
<dbReference type="GeneID" id="12449639"/>
<dbReference type="CDD" id="cd02196">
    <property type="entry name" value="PurM"/>
    <property type="match status" value="1"/>
</dbReference>
<reference evidence="8 9" key="2">
    <citation type="journal article" date="2014" name="Extremophiles">
        <title>Analysis of the complete genome of Fervidococcus fontis confirms the distinct phylogenetic position of the order Fervidicoccales and suggests its environmental function.</title>
        <authorList>
            <person name="Lebedinsky A.V."/>
            <person name="Mardanov A.V."/>
            <person name="Kublanov I.V."/>
            <person name="Gumerov V.M."/>
            <person name="Beletsky A.V."/>
            <person name="Perevalova A.A."/>
            <person name="Bidzhieva S.Kh."/>
            <person name="Bonch-Osmolovskaya E.A."/>
            <person name="Skryabin K.G."/>
            <person name="Ravin N.V."/>
        </authorList>
    </citation>
    <scope>NUCLEOTIDE SEQUENCE [LARGE SCALE GENOMIC DNA]</scope>
    <source>
        <strain evidence="9">DSM 19380 / VKM B-2539 / Kam940</strain>
    </source>
</reference>
<dbReference type="GO" id="GO:0005524">
    <property type="term" value="F:ATP binding"/>
    <property type="evidence" value="ECO:0007669"/>
    <property type="project" value="UniProtKB-KW"/>
</dbReference>
<feature type="domain" description="PurM-like N-terminal" evidence="6">
    <location>
        <begin position="49"/>
        <end position="152"/>
    </location>
</feature>
<evidence type="ECO:0000256" key="5">
    <source>
        <dbReference type="ARBA" id="ARBA00022840"/>
    </source>
</evidence>
<dbReference type="GO" id="GO:0004641">
    <property type="term" value="F:phosphoribosylformylglycinamidine cyclo-ligase activity"/>
    <property type="evidence" value="ECO:0007669"/>
    <property type="project" value="UniProtKB-EC"/>
</dbReference>
<dbReference type="InterPro" id="IPR016188">
    <property type="entry name" value="PurM-like_N"/>
</dbReference>
<name>I0A0P8_FERFK</name>
<evidence type="ECO:0000259" key="6">
    <source>
        <dbReference type="Pfam" id="PF00586"/>
    </source>
</evidence>
<sequence length="336" mass="37119">MRYKDAGVDLQKHNNIHEIAKMHVFKLSNELGSIIGGVGGYSPYMRIFGRELTLHVDGVGTKVQILSKFKKLDVAGWDCIAMNANDMACEGFRTLAFSDYIAMDSADEEGFEEIIKGMIDALRKVKAPLLSGETAIMPGIVSGKDVVCFALGSREIEFKNKAKEGDVVVGVESNGLHSNGYSLVRKVVEEKIGGYDREIEGLDLKVELTKPTFLYYNLIIESIKKDLINSAAHVTGGGWKKLKRVLGEVLDMNLSPPPPPQIFEVLLKYGEIPIEEAYSVFNMGVGLVFTTEKESLEELIELIERHSFRPVILGEVSKGSGLLKIEANKYGKNFVL</sequence>
<dbReference type="OrthoDB" id="6605at2157"/>
<dbReference type="InterPro" id="IPR036921">
    <property type="entry name" value="PurM-like_N_sf"/>
</dbReference>
<dbReference type="InterPro" id="IPR036676">
    <property type="entry name" value="PurM-like_C_sf"/>
</dbReference>
<dbReference type="RefSeq" id="WP_014557704.1">
    <property type="nucleotide sequence ID" value="NC_017461.1"/>
</dbReference>
<dbReference type="Pfam" id="PF02769">
    <property type="entry name" value="AIRS_C"/>
    <property type="match status" value="1"/>
</dbReference>
<keyword evidence="9" id="KW-1185">Reference proteome</keyword>
<evidence type="ECO:0000256" key="2">
    <source>
        <dbReference type="ARBA" id="ARBA00013047"/>
    </source>
</evidence>
<comment type="pathway">
    <text evidence="1">Purine metabolism; IMP biosynthesis via de novo pathway; 5-amino-1-(5-phospho-D-ribosyl)imidazole from N(2)-formyl-N(1)-(5-phospho-D-ribosyl)glycinamide: step 2/2.</text>
</comment>
<dbReference type="GO" id="GO:0046084">
    <property type="term" value="P:adenine biosynthetic process"/>
    <property type="evidence" value="ECO:0007669"/>
    <property type="project" value="TreeGrafter"/>
</dbReference>
<dbReference type="GO" id="GO:0005829">
    <property type="term" value="C:cytosol"/>
    <property type="evidence" value="ECO:0007669"/>
    <property type="project" value="TreeGrafter"/>
</dbReference>
<evidence type="ECO:0000256" key="1">
    <source>
        <dbReference type="ARBA" id="ARBA00004686"/>
    </source>
</evidence>
<dbReference type="EMBL" id="CP003423">
    <property type="protein sequence ID" value="AFH42555.1"/>
    <property type="molecule type" value="Genomic_DNA"/>
</dbReference>
<dbReference type="eggNOG" id="arCOG00639">
    <property type="taxonomic scope" value="Archaea"/>
</dbReference>
<keyword evidence="5" id="KW-0067">ATP-binding</keyword>
<dbReference type="GO" id="GO:0006189">
    <property type="term" value="P:'de novo' IMP biosynthetic process"/>
    <property type="evidence" value="ECO:0007669"/>
    <property type="project" value="UniProtKB-UniPathway"/>
</dbReference>
<dbReference type="InterPro" id="IPR004733">
    <property type="entry name" value="PurM_cligase"/>
</dbReference>
<gene>
    <name evidence="8" type="ordered locus">FFONT_0565</name>
</gene>
<dbReference type="KEGG" id="ffo:FFONT_0565"/>
<dbReference type="Gene3D" id="3.90.650.10">
    <property type="entry name" value="PurM-like C-terminal domain"/>
    <property type="match status" value="1"/>
</dbReference>
<proteinExistence type="predicted"/>